<dbReference type="Gene3D" id="2.60.40.10">
    <property type="entry name" value="Immunoglobulins"/>
    <property type="match status" value="1"/>
</dbReference>
<dbReference type="RefSeq" id="WP_183343783.1">
    <property type="nucleotide sequence ID" value="NZ_JACHNU010000006.1"/>
</dbReference>
<dbReference type="SUPFAM" id="SSF82171">
    <property type="entry name" value="DPP6 N-terminal domain-like"/>
    <property type="match status" value="1"/>
</dbReference>
<dbReference type="PANTHER" id="PTHR11640">
    <property type="entry name" value="NEPHRIN"/>
    <property type="match status" value="1"/>
</dbReference>
<dbReference type="InterPro" id="IPR051275">
    <property type="entry name" value="Cell_adhesion_signaling"/>
</dbReference>
<proteinExistence type="predicted"/>
<keyword evidence="10" id="KW-1185">Reference proteome</keyword>
<dbReference type="Proteomes" id="UP000585272">
    <property type="component" value="Unassembled WGS sequence"/>
</dbReference>
<accession>A0A840IJF1</accession>
<feature type="domain" description="Htaa" evidence="8">
    <location>
        <begin position="44"/>
        <end position="204"/>
    </location>
</feature>
<dbReference type="GO" id="GO:0005886">
    <property type="term" value="C:plasma membrane"/>
    <property type="evidence" value="ECO:0007669"/>
    <property type="project" value="TreeGrafter"/>
</dbReference>
<keyword evidence="5" id="KW-0393">Immunoglobulin domain</keyword>
<dbReference type="GO" id="GO:0005911">
    <property type="term" value="C:cell-cell junction"/>
    <property type="evidence" value="ECO:0007669"/>
    <property type="project" value="TreeGrafter"/>
</dbReference>
<dbReference type="SUPFAM" id="SSF48726">
    <property type="entry name" value="Immunoglobulin"/>
    <property type="match status" value="1"/>
</dbReference>
<dbReference type="Pfam" id="PF04213">
    <property type="entry name" value="HtaA"/>
    <property type="match status" value="2"/>
</dbReference>
<reference evidence="9 10" key="1">
    <citation type="submission" date="2020-08" db="EMBL/GenBank/DDBJ databases">
        <title>Genomic Encyclopedia of Archaeal and Bacterial Type Strains, Phase II (KMG-II): from individual species to whole genera.</title>
        <authorList>
            <person name="Goeker M."/>
        </authorList>
    </citation>
    <scope>NUCLEOTIDE SEQUENCE [LARGE SCALE GENOMIC DNA]</scope>
    <source>
        <strain evidence="9 10">DSM 23288</strain>
    </source>
</reference>
<dbReference type="InterPro" id="IPR006311">
    <property type="entry name" value="TAT_signal"/>
</dbReference>
<dbReference type="PANTHER" id="PTHR11640:SF31">
    <property type="entry name" value="IRREGULAR CHIASM C-ROUGHEST PROTEIN-RELATED"/>
    <property type="match status" value="1"/>
</dbReference>
<dbReference type="InterPro" id="IPR036179">
    <property type="entry name" value="Ig-like_dom_sf"/>
</dbReference>
<gene>
    <name evidence="9" type="ORF">BDZ31_003661</name>
</gene>
<feature type="region of interest" description="Disordered" evidence="6">
    <location>
        <begin position="969"/>
        <end position="994"/>
    </location>
</feature>
<dbReference type="GO" id="GO:0098609">
    <property type="term" value="P:cell-cell adhesion"/>
    <property type="evidence" value="ECO:0007669"/>
    <property type="project" value="TreeGrafter"/>
</dbReference>
<dbReference type="PROSITE" id="PS51318">
    <property type="entry name" value="TAT"/>
    <property type="match status" value="1"/>
</dbReference>
<evidence type="ECO:0000256" key="5">
    <source>
        <dbReference type="ARBA" id="ARBA00023319"/>
    </source>
</evidence>
<keyword evidence="7" id="KW-0732">Signal</keyword>
<name>A0A840IJF1_9ACTN</name>
<evidence type="ECO:0000256" key="2">
    <source>
        <dbReference type="ARBA" id="ARBA00023136"/>
    </source>
</evidence>
<comment type="subcellular location">
    <subcellularLocation>
        <location evidence="1">Membrane</location>
        <topology evidence="1">Single-pass type I membrane protein</topology>
    </subcellularLocation>
</comment>
<keyword evidence="4" id="KW-0325">Glycoprotein</keyword>
<keyword evidence="3" id="KW-1015">Disulfide bond</keyword>
<comment type="caution">
    <text evidence="9">The sequence shown here is derived from an EMBL/GenBank/DDBJ whole genome shotgun (WGS) entry which is preliminary data.</text>
</comment>
<organism evidence="9 10">
    <name type="scientific">Conexibacter arvalis</name>
    <dbReference type="NCBI Taxonomy" id="912552"/>
    <lineage>
        <taxon>Bacteria</taxon>
        <taxon>Bacillati</taxon>
        <taxon>Actinomycetota</taxon>
        <taxon>Thermoleophilia</taxon>
        <taxon>Solirubrobacterales</taxon>
        <taxon>Conexibacteraceae</taxon>
        <taxon>Conexibacter</taxon>
    </lineage>
</organism>
<evidence type="ECO:0000256" key="3">
    <source>
        <dbReference type="ARBA" id="ARBA00023157"/>
    </source>
</evidence>
<evidence type="ECO:0000256" key="4">
    <source>
        <dbReference type="ARBA" id="ARBA00023180"/>
    </source>
</evidence>
<feature type="chain" id="PRO_5032928518" description="Htaa domain-containing protein" evidence="7">
    <location>
        <begin position="35"/>
        <end position="1117"/>
    </location>
</feature>
<evidence type="ECO:0000313" key="10">
    <source>
        <dbReference type="Proteomes" id="UP000585272"/>
    </source>
</evidence>
<protein>
    <recommendedName>
        <fullName evidence="8">Htaa domain-containing protein</fullName>
    </recommendedName>
</protein>
<dbReference type="InterPro" id="IPR007331">
    <property type="entry name" value="Htaa"/>
</dbReference>
<evidence type="ECO:0000256" key="1">
    <source>
        <dbReference type="ARBA" id="ARBA00004479"/>
    </source>
</evidence>
<evidence type="ECO:0000313" key="9">
    <source>
        <dbReference type="EMBL" id="MBB4664058.1"/>
    </source>
</evidence>
<evidence type="ECO:0000256" key="6">
    <source>
        <dbReference type="SAM" id="MobiDB-lite"/>
    </source>
</evidence>
<evidence type="ECO:0000256" key="7">
    <source>
        <dbReference type="SAM" id="SignalP"/>
    </source>
</evidence>
<feature type="signal peptide" evidence="7">
    <location>
        <begin position="1"/>
        <end position="34"/>
    </location>
</feature>
<dbReference type="AlphaFoldDB" id="A0A840IJF1"/>
<keyword evidence="2" id="KW-0472">Membrane</keyword>
<dbReference type="InterPro" id="IPR013783">
    <property type="entry name" value="Ig-like_fold"/>
</dbReference>
<evidence type="ECO:0000259" key="8">
    <source>
        <dbReference type="Pfam" id="PF04213"/>
    </source>
</evidence>
<feature type="compositionally biased region" description="Pro residues" evidence="6">
    <location>
        <begin position="973"/>
        <end position="993"/>
    </location>
</feature>
<sequence length="1117" mass="115398">MPSLHLPSRRGSLALAVLVAALALAASCASGARAAQTPIASGAGLDWGLKESWRNYIGEAGTSVSAGATRNPDGTFHFPVRGGSYDDVTRNTTVQFGGTVQFLSHCAGGVATRPCELDLTMADPRVEITEDGAFLYAKMTSRPITGGEIVDYPQVKVAELDVEEAVPAVDGGTTRWAGLPATVAEEGAAVFTYSVGTVIDPVTFAYDGPGGKPAGETWATPGTIAYATSPLASTAGATIKWTQPGRTAGERLAIYGQDSSGFALVDAATFAVKPGTRIASSDAEPQSVAFDPATATIFSTGTGANVPIVVRTWDGSAWTGGPIAGSEVAHANGFDVGGGVWDAAGRRYLLPRVVGGVQQLWEVRQVGGVWTHSVIGPIRGGNGLPLPVLVDLEAIPNGSTSSSYIVAADADGGPLRRLHVVDGVVIAEPLQQARGATARALAKTNGGLYVIGASELTFLPIRWNSLLAAETPAVDIAAAGALAGTIYGTTAVDAARDRLYLARHDRQAIMRFDAGVLTHSFAGHHASGPMRYWSDFLVGATTDGRLVHSVAGVANDGSPNADAGLYARAYASRTPSFTTQPRAQPAVLREAGQPVPATISAVVDGDPAPALRWQTRAPGQSRWSDLADGDGVSGAATATLTFAAGAGDNGRQFRAIASNAGGEVASARVAFEVHTPPQVSVEPDDVAVVAGTPAQLKVMPLGNPAPTVTWQQQIDGFWREVDARSGDFDVDGGFLTVVDPNVAMSGARFRAKLENAAGVRFSRAVTLSVHRAITTAVTFGGGHVDWGVSNRWRCYVVGNISRGGIEVSGGATQIPGTLASGDLCRGREAGSESLRFPVQGGVYDPASGRLEVTLGGAVRFWGHDYHVPGSTTPQLDTTFSNLRVVVEGEVGTLYADVVGATMENPTSVTRLGVALARLDAAGSSLVPTADGAAWSSLPAVLTADGAPVFGSYHAGEPLDALSLSLVYGTPKTVEPPTPAPPHEEPPTPAPPVARPAAAARVTAVRGVRRVGAKRRAAVATIVCPAGGACRVTTPKSVVARIGGKRFKLAVVAPKTIKAGKRATVRVRLSKRAVQRLRGRKATVRVKTTVVTGGKRTTRTVKATIAAKKIAKRKAARR</sequence>
<feature type="domain" description="Htaa" evidence="8">
    <location>
        <begin position="782"/>
        <end position="964"/>
    </location>
</feature>
<dbReference type="GO" id="GO:0050839">
    <property type="term" value="F:cell adhesion molecule binding"/>
    <property type="evidence" value="ECO:0007669"/>
    <property type="project" value="TreeGrafter"/>
</dbReference>
<dbReference type="EMBL" id="JACHNU010000006">
    <property type="protein sequence ID" value="MBB4664058.1"/>
    <property type="molecule type" value="Genomic_DNA"/>
</dbReference>
<dbReference type="GO" id="GO:0005975">
    <property type="term" value="P:carbohydrate metabolic process"/>
    <property type="evidence" value="ECO:0007669"/>
    <property type="project" value="UniProtKB-ARBA"/>
</dbReference>